<name>A0A2T7FUZ9_9RHOB</name>
<dbReference type="EMBL" id="QCYG01000007">
    <property type="protein sequence ID" value="PVA05994.1"/>
    <property type="molecule type" value="Genomic_DNA"/>
</dbReference>
<protein>
    <submittedName>
        <fullName evidence="1">Uncharacterized protein</fullName>
    </submittedName>
</protein>
<organism evidence="1 2">
    <name type="scientific">Thalassorhabdomicrobium marinisediminis</name>
    <dbReference type="NCBI Taxonomy" id="2170577"/>
    <lineage>
        <taxon>Bacteria</taxon>
        <taxon>Pseudomonadati</taxon>
        <taxon>Pseudomonadota</taxon>
        <taxon>Alphaproteobacteria</taxon>
        <taxon>Rhodobacterales</taxon>
        <taxon>Paracoccaceae</taxon>
        <taxon>Thalassorhabdomicrobium</taxon>
    </lineage>
</organism>
<keyword evidence="2" id="KW-1185">Reference proteome</keyword>
<dbReference type="AlphaFoldDB" id="A0A2T7FUZ9"/>
<dbReference type="OrthoDB" id="7874863at2"/>
<sequence>MYSSKTTTLSDLRTFVMDERKHCVSDREWKFRLKGYGYALRQTPRGTVLSTLPHGVDLCTLNV</sequence>
<gene>
    <name evidence="1" type="ORF">DC363_11790</name>
</gene>
<dbReference type="RefSeq" id="WP_108641364.1">
    <property type="nucleotide sequence ID" value="NZ_QCYG01000007.1"/>
</dbReference>
<accession>A0A2T7FUZ9</accession>
<comment type="caution">
    <text evidence="1">The sequence shown here is derived from an EMBL/GenBank/DDBJ whole genome shotgun (WGS) entry which is preliminary data.</text>
</comment>
<dbReference type="Proteomes" id="UP000244817">
    <property type="component" value="Unassembled WGS sequence"/>
</dbReference>
<reference evidence="1 2" key="1">
    <citation type="submission" date="2018-04" db="EMBL/GenBank/DDBJ databases">
        <title>Pelagivirga bohaiensis gen. nov., sp. nov., a bacterium isolated from the Bohai Sea.</title>
        <authorList>
            <person name="Ji X."/>
        </authorList>
    </citation>
    <scope>NUCLEOTIDE SEQUENCE [LARGE SCALE GENOMIC DNA]</scope>
    <source>
        <strain evidence="1 2">BH-SD16</strain>
    </source>
</reference>
<evidence type="ECO:0000313" key="1">
    <source>
        <dbReference type="EMBL" id="PVA05994.1"/>
    </source>
</evidence>
<proteinExistence type="predicted"/>
<evidence type="ECO:0000313" key="2">
    <source>
        <dbReference type="Proteomes" id="UP000244817"/>
    </source>
</evidence>